<dbReference type="InterPro" id="IPR052734">
    <property type="entry name" value="Nod_factor_acetyltransferase"/>
</dbReference>
<dbReference type="InterPro" id="IPR002656">
    <property type="entry name" value="Acyl_transf_3_dom"/>
</dbReference>
<dbReference type="AlphaFoldDB" id="A0A0D0H3X3"/>
<feature type="transmembrane region" description="Helical" evidence="1">
    <location>
        <begin position="45"/>
        <end position="64"/>
    </location>
</feature>
<dbReference type="PANTHER" id="PTHR37312">
    <property type="entry name" value="MEMBRANE-BOUND ACYLTRANSFERASE YKRP-RELATED"/>
    <property type="match status" value="1"/>
</dbReference>
<feature type="transmembrane region" description="Helical" evidence="1">
    <location>
        <begin position="326"/>
        <end position="345"/>
    </location>
</feature>
<dbReference type="Proteomes" id="UP000032120">
    <property type="component" value="Unassembled WGS sequence"/>
</dbReference>
<feature type="transmembrane region" description="Helical" evidence="1">
    <location>
        <begin position="76"/>
        <end position="94"/>
    </location>
</feature>
<dbReference type="EMBL" id="JXSQ01000020">
    <property type="protein sequence ID" value="KIP51870.1"/>
    <property type="molecule type" value="Genomic_DNA"/>
</dbReference>
<evidence type="ECO:0000259" key="2">
    <source>
        <dbReference type="Pfam" id="PF01757"/>
    </source>
</evidence>
<keyword evidence="1" id="KW-0472">Membrane</keyword>
<organism evidence="3 4">
    <name type="scientific">Leucobacter komagatae</name>
    <dbReference type="NCBI Taxonomy" id="55969"/>
    <lineage>
        <taxon>Bacteria</taxon>
        <taxon>Bacillati</taxon>
        <taxon>Actinomycetota</taxon>
        <taxon>Actinomycetes</taxon>
        <taxon>Micrococcales</taxon>
        <taxon>Microbacteriaceae</taxon>
        <taxon>Leucobacter</taxon>
    </lineage>
</organism>
<feature type="transmembrane region" description="Helical" evidence="1">
    <location>
        <begin position="257"/>
        <end position="286"/>
    </location>
</feature>
<comment type="caution">
    <text evidence="3">The sequence shown here is derived from an EMBL/GenBank/DDBJ whole genome shotgun (WGS) entry which is preliminary data.</text>
</comment>
<protein>
    <submittedName>
        <fullName evidence="3">Membrane protein</fullName>
    </submittedName>
</protein>
<feature type="transmembrane region" description="Helical" evidence="1">
    <location>
        <begin position="12"/>
        <end position="33"/>
    </location>
</feature>
<dbReference type="Pfam" id="PF01757">
    <property type="entry name" value="Acyl_transf_3"/>
    <property type="match status" value="1"/>
</dbReference>
<name>A0A0D0H3X3_9MICO</name>
<gene>
    <name evidence="3" type="ORF">SD72_12575</name>
</gene>
<feature type="transmembrane region" description="Helical" evidence="1">
    <location>
        <begin position="138"/>
        <end position="154"/>
    </location>
</feature>
<sequence>MGASVSSAKTRVALWDNARFALIVLVVIGHLISTVRTDTELGFGLYAYIYLFHMPAMIALSGLFSKPEVTPKAVTSTIQLLVVWLAWEGIWALLRGVVEGKQLSQGFLVSPAWTLWFLVTLVTMRILLPFIARFKHPLLLATALALIAPLLPAIGVHFSAARTLAFLPFFVGAYLAKERGWLTGEWFMAPSAKIRAAAWALLAGVAGALAATAFLPGGIKGFWRIDRWLTHRDSYAWMFDKAPIGGWDANGEGVLGWAGLAAGGILVGAVLIAVATAMTLALLLVVSRKQSIFTVWGARTLYVYLLHGVIVWALRESGAVAAVGSLGWGGVVLLSLIAASIAAVLSMKWVSVLFRPIVEPRIDWLFKPAEASAPAAPRPQP</sequence>
<keyword evidence="1" id="KW-0812">Transmembrane</keyword>
<dbReference type="OrthoDB" id="6623990at2"/>
<evidence type="ECO:0000313" key="3">
    <source>
        <dbReference type="EMBL" id="KIP51870.1"/>
    </source>
</evidence>
<proteinExistence type="predicted"/>
<dbReference type="GO" id="GO:0016747">
    <property type="term" value="F:acyltransferase activity, transferring groups other than amino-acyl groups"/>
    <property type="evidence" value="ECO:0007669"/>
    <property type="project" value="InterPro"/>
</dbReference>
<keyword evidence="4" id="KW-1185">Reference proteome</keyword>
<dbReference type="PANTHER" id="PTHR37312:SF1">
    <property type="entry name" value="MEMBRANE-BOUND ACYLTRANSFERASE YKRP-RELATED"/>
    <property type="match status" value="1"/>
</dbReference>
<feature type="transmembrane region" description="Helical" evidence="1">
    <location>
        <begin position="197"/>
        <end position="219"/>
    </location>
</feature>
<feature type="transmembrane region" description="Helical" evidence="1">
    <location>
        <begin position="114"/>
        <end position="131"/>
    </location>
</feature>
<evidence type="ECO:0000313" key="4">
    <source>
        <dbReference type="Proteomes" id="UP000032120"/>
    </source>
</evidence>
<accession>A0A0D0H3X3</accession>
<feature type="transmembrane region" description="Helical" evidence="1">
    <location>
        <begin position="293"/>
        <end position="314"/>
    </location>
</feature>
<evidence type="ECO:0000256" key="1">
    <source>
        <dbReference type="SAM" id="Phobius"/>
    </source>
</evidence>
<feature type="domain" description="Acyltransferase 3" evidence="2">
    <location>
        <begin position="15"/>
        <end position="344"/>
    </location>
</feature>
<keyword evidence="1" id="KW-1133">Transmembrane helix</keyword>
<reference evidence="3 4" key="1">
    <citation type="submission" date="2015-01" db="EMBL/GenBank/DDBJ databases">
        <title>Draft genome sequence of Leucobacter komagatae strain VKM ST2845.</title>
        <authorList>
            <person name="Karlyshev A.V."/>
            <person name="Kudryashova E.B."/>
        </authorList>
    </citation>
    <scope>NUCLEOTIDE SEQUENCE [LARGE SCALE GENOMIC DNA]</scope>
    <source>
        <strain evidence="3 4">VKM ST2845</strain>
    </source>
</reference>